<evidence type="ECO:0000313" key="6">
    <source>
        <dbReference type="EMBL" id="MCK1787605.1"/>
    </source>
</evidence>
<sequence length="233" mass="25409">EQTKAREALSRLMAFDGRLAPTSADAAMYELFLQESSKQIFLDELGPENSATWKAFISNANLSYAAQADHLLGREDSPFWDDVRTPQKEDKPAILARSLAAAITAGDSQLGADHKAWQWGKLHSTTWKNRNGQVIRGPLASGGDHNTLNPAPYNWGQSFDTTQVPALRMIVDFGQAEPMMGQGGIGQSGNPASPNYANGIDPSLKAQYLSFPMQPQNFDKVYGKARLTLTPGK</sequence>
<dbReference type="Pfam" id="PF01804">
    <property type="entry name" value="Penicil_amidase"/>
    <property type="match status" value="1"/>
</dbReference>
<dbReference type="SUPFAM" id="SSF56235">
    <property type="entry name" value="N-terminal nucleophile aminohydrolases (Ntn hydrolases)"/>
    <property type="match status" value="1"/>
</dbReference>
<dbReference type="EMBL" id="JAKNRV010000382">
    <property type="protein sequence ID" value="MCK1787605.1"/>
    <property type="molecule type" value="Genomic_DNA"/>
</dbReference>
<evidence type="ECO:0000256" key="1">
    <source>
        <dbReference type="ARBA" id="ARBA00022654"/>
    </source>
</evidence>
<dbReference type="InterPro" id="IPR029055">
    <property type="entry name" value="Ntn_hydrolases_N"/>
</dbReference>
<dbReference type="RefSeq" id="WP_247407176.1">
    <property type="nucleotide sequence ID" value="NZ_JAKNRV010000382.1"/>
</dbReference>
<evidence type="ECO:0000256" key="4">
    <source>
        <dbReference type="ARBA" id="ARBA00039697"/>
    </source>
</evidence>
<keyword evidence="7" id="KW-1185">Reference proteome</keyword>
<reference evidence="6 7" key="1">
    <citation type="submission" date="2022-02" db="EMBL/GenBank/DDBJ databases">
        <title>Comparative genomics of the first Antarctic Pseudomonas spp. capable of biotransforming 2,4,6-Trinitrotoluene.</title>
        <authorList>
            <person name="Cabrera M.A."/>
            <person name="Marquez S.L."/>
            <person name="Perez-Donoso J.M."/>
        </authorList>
    </citation>
    <scope>NUCLEOTIDE SEQUENCE [LARGE SCALE GENOMIC DNA]</scope>
    <source>
        <strain evidence="6 7">TNT11</strain>
    </source>
</reference>
<dbReference type="InterPro" id="IPR002692">
    <property type="entry name" value="S45"/>
</dbReference>
<proteinExistence type="predicted"/>
<comment type="caution">
    <text evidence="6">The sequence shown here is derived from an EMBL/GenBank/DDBJ whole genome shotgun (WGS) entry which is preliminary data.</text>
</comment>
<evidence type="ECO:0000256" key="2">
    <source>
        <dbReference type="ARBA" id="ARBA00038735"/>
    </source>
</evidence>
<evidence type="ECO:0000256" key="3">
    <source>
        <dbReference type="ARBA" id="ARBA00039041"/>
    </source>
</evidence>
<evidence type="ECO:0000256" key="5">
    <source>
        <dbReference type="ARBA" id="ARBA00048629"/>
    </source>
</evidence>
<dbReference type="PANTHER" id="PTHR34218">
    <property type="entry name" value="PEPTIDASE S45 PENICILLIN AMIDASE"/>
    <property type="match status" value="1"/>
</dbReference>
<dbReference type="Proteomes" id="UP001317085">
    <property type="component" value="Unassembled WGS sequence"/>
</dbReference>
<gene>
    <name evidence="6" type="ORF">L9Z73_25685</name>
</gene>
<organism evidence="6 7">
    <name type="scientific">Pseudomonas emilianonis</name>
    <dbReference type="NCBI Taxonomy" id="2915812"/>
    <lineage>
        <taxon>Bacteria</taxon>
        <taxon>Pseudomonadati</taxon>
        <taxon>Pseudomonadota</taxon>
        <taxon>Gammaproteobacteria</taxon>
        <taxon>Pseudomonadales</taxon>
        <taxon>Pseudomonadaceae</taxon>
        <taxon>Pseudomonas</taxon>
    </lineage>
</organism>
<protein>
    <recommendedName>
        <fullName evidence="4">Acyl-homoserine lactone acylase QuiP</fullName>
        <ecNumber evidence="3">3.5.1.97</ecNumber>
    </recommendedName>
</protein>
<accession>A0ABT0EPD6</accession>
<dbReference type="EC" id="3.5.1.97" evidence="3"/>
<dbReference type="Gene3D" id="1.10.1400.10">
    <property type="match status" value="1"/>
</dbReference>
<feature type="non-terminal residue" evidence="6">
    <location>
        <position position="1"/>
    </location>
</feature>
<dbReference type="PANTHER" id="PTHR34218:SF4">
    <property type="entry name" value="ACYL-HOMOSERINE LACTONE ACYLASE QUIP"/>
    <property type="match status" value="1"/>
</dbReference>
<comment type="subunit">
    <text evidence="2">Heterodimer of an alpha subunit and a beta subunit processed from the same precursor.</text>
</comment>
<keyword evidence="1" id="KW-0673">Quorum sensing</keyword>
<dbReference type="Gene3D" id="3.60.20.10">
    <property type="entry name" value="Glutamine Phosphoribosylpyrophosphate, subunit 1, domain 1"/>
    <property type="match status" value="1"/>
</dbReference>
<evidence type="ECO:0000313" key="7">
    <source>
        <dbReference type="Proteomes" id="UP001317085"/>
    </source>
</evidence>
<name>A0ABT0EPD6_9PSED</name>
<comment type="catalytic activity">
    <reaction evidence="5">
        <text>an N-acyl-L-homoserine lactone + H2O = L-homoserine lactone + a carboxylate</text>
        <dbReference type="Rhea" id="RHEA:18937"/>
        <dbReference type="ChEBI" id="CHEBI:15377"/>
        <dbReference type="ChEBI" id="CHEBI:29067"/>
        <dbReference type="ChEBI" id="CHEBI:55474"/>
        <dbReference type="ChEBI" id="CHEBI:58633"/>
        <dbReference type="EC" id="3.5.1.97"/>
    </reaction>
</comment>
<dbReference type="InterPro" id="IPR043147">
    <property type="entry name" value="Penicillin_amidase_A-knob"/>
</dbReference>